<gene>
    <name evidence="2" type="ORF">AB5S05_01505</name>
</gene>
<keyword evidence="3" id="KW-1185">Reference proteome</keyword>
<feature type="signal peptide" evidence="1">
    <location>
        <begin position="1"/>
        <end position="21"/>
    </location>
</feature>
<name>A0ABV3YN39_9PSED</name>
<comment type="caution">
    <text evidence="2">The sequence shown here is derived from an EMBL/GenBank/DDBJ whole genome shotgun (WGS) entry which is preliminary data.</text>
</comment>
<evidence type="ECO:0000313" key="3">
    <source>
        <dbReference type="Proteomes" id="UP001560296"/>
    </source>
</evidence>
<accession>A0ABV3YN39</accession>
<dbReference type="Proteomes" id="UP001560296">
    <property type="component" value="Unassembled WGS sequence"/>
</dbReference>
<proteinExistence type="predicted"/>
<dbReference type="RefSeq" id="WP_369285642.1">
    <property type="nucleotide sequence ID" value="NZ_JBFTEG010000001.1"/>
</dbReference>
<evidence type="ECO:0000313" key="2">
    <source>
        <dbReference type="EMBL" id="MEX6500725.1"/>
    </source>
</evidence>
<sequence>MKYTLSTVLLIPLALATTIYAQTYTVTANRGEVTEIYQGNMDTGELTISWGTETKVFADIVGYAGQTYRALVSFNGAPALTYENAGSNTHFEVFYTLTFKDKVPVINCAYFNIRNGQNGASIRKAACNLYMPLSNENQNLISTYSDNWIEASNAVSLQSVMAEPPQAADAPLGRLGEVDVALRYSSVEDPMSATPRTIATAGTKTYEVSSGNAYLVYDADGTTPLALDVETDPATHTLKRLTSLELLRAIEAN</sequence>
<keyword evidence="1" id="KW-0732">Signal</keyword>
<reference evidence="2 3" key="1">
    <citation type="submission" date="2024-07" db="EMBL/GenBank/DDBJ databases">
        <authorList>
            <person name="Li M."/>
        </authorList>
    </citation>
    <scope>NUCLEOTIDE SEQUENCE [LARGE SCALE GENOMIC DNA]</scope>
    <source>
        <strain evidence="2 3">25A3E</strain>
    </source>
</reference>
<dbReference type="EMBL" id="JBFTEG010000001">
    <property type="protein sequence ID" value="MEX6500725.1"/>
    <property type="molecule type" value="Genomic_DNA"/>
</dbReference>
<organism evidence="2 3">
    <name type="scientific">Pseudomonas zhanjiangensis</name>
    <dbReference type="NCBI Taxonomy" id="3239015"/>
    <lineage>
        <taxon>Bacteria</taxon>
        <taxon>Pseudomonadati</taxon>
        <taxon>Pseudomonadota</taxon>
        <taxon>Gammaproteobacteria</taxon>
        <taxon>Pseudomonadales</taxon>
        <taxon>Pseudomonadaceae</taxon>
        <taxon>Pseudomonas</taxon>
    </lineage>
</organism>
<feature type="chain" id="PRO_5046161517" evidence="1">
    <location>
        <begin position="22"/>
        <end position="253"/>
    </location>
</feature>
<evidence type="ECO:0000256" key="1">
    <source>
        <dbReference type="SAM" id="SignalP"/>
    </source>
</evidence>
<protein>
    <submittedName>
        <fullName evidence="2">Uncharacterized protein</fullName>
    </submittedName>
</protein>